<dbReference type="SMART" id="SM00028">
    <property type="entry name" value="TPR"/>
    <property type="match status" value="3"/>
</dbReference>
<dbReference type="NCBIfam" id="TIGR00254">
    <property type="entry name" value="GGDEF"/>
    <property type="match status" value="1"/>
</dbReference>
<accession>A0ABS3A8U6</accession>
<evidence type="ECO:0000256" key="1">
    <source>
        <dbReference type="ARBA" id="ARBA00012528"/>
    </source>
</evidence>
<dbReference type="EC" id="2.7.7.65" evidence="1"/>
<dbReference type="RefSeq" id="WP_206371986.1">
    <property type="nucleotide sequence ID" value="NZ_CAWPTM010000117.1"/>
</dbReference>
<protein>
    <recommendedName>
        <fullName evidence="1">diguanylate cyclase</fullName>
        <ecNumber evidence="1">2.7.7.65</ecNumber>
    </recommendedName>
</protein>
<dbReference type="PANTHER" id="PTHR45138">
    <property type="entry name" value="REGULATORY COMPONENTS OF SENSORY TRANSDUCTION SYSTEM"/>
    <property type="match status" value="1"/>
</dbReference>
<dbReference type="Proteomes" id="UP000779070">
    <property type="component" value="Unassembled WGS sequence"/>
</dbReference>
<feature type="signal peptide" evidence="4">
    <location>
        <begin position="1"/>
        <end position="22"/>
    </location>
</feature>
<dbReference type="SUPFAM" id="SSF48452">
    <property type="entry name" value="TPR-like"/>
    <property type="match status" value="1"/>
</dbReference>
<proteinExistence type="predicted"/>
<dbReference type="Pfam" id="PF13424">
    <property type="entry name" value="TPR_12"/>
    <property type="match status" value="1"/>
</dbReference>
<evidence type="ECO:0000256" key="2">
    <source>
        <dbReference type="ARBA" id="ARBA00034247"/>
    </source>
</evidence>
<evidence type="ECO:0000313" key="6">
    <source>
        <dbReference type="EMBL" id="MBN3580122.1"/>
    </source>
</evidence>
<evidence type="ECO:0000313" key="7">
    <source>
        <dbReference type="Proteomes" id="UP000779070"/>
    </source>
</evidence>
<comment type="catalytic activity">
    <reaction evidence="2">
        <text>2 GTP = 3',3'-c-di-GMP + 2 diphosphate</text>
        <dbReference type="Rhea" id="RHEA:24898"/>
        <dbReference type="ChEBI" id="CHEBI:33019"/>
        <dbReference type="ChEBI" id="CHEBI:37565"/>
        <dbReference type="ChEBI" id="CHEBI:58805"/>
        <dbReference type="EC" id="2.7.7.65"/>
    </reaction>
</comment>
<sequence length="650" mass="74645">MPTNLVFIVTILIFTFPLPALAACHIQTDSDYLYLHTNTEHKALLTFYYDSLCKPGEVELSHIELPPNASVSEQALYYFGLKNLSKYEGLRTPKIPELLKLGENSQIEWISAEATLNKAIHLIESDLLLEGEFLLHEVIPIARDIGYKRLLGRTYRWLGNVKAQRSNLKSSLNYYKTAYEIMTEIGDDFQTTMTLNNIATVYMQSDEWKRANTYITRALELYQKQGYDNSLFEAIMYSNVSAIDFAMGKKERSEQYMLMALKEAENTGSDKIKFSTLSNMSQRYSDVENSQEALTLAKQCIEESQALDTQSNLTLAICYEAYSEASFVAQDYQNSIDYAKRVLDALHTSESSEVVWEIQTLNTLVKAYEAQGNYQQALAYLKLLSQVRQNFYRQTYDAEILSEKSALERQLNKSEIQLLEAQNELQQTNLRSQRTREVLFIIFFFALAYLVSRRLSKMKRITKELKNQNTTDSLTGLANRRYIEYWLSQPERVKKSNYYALSVIDIDHFKQFNDTHGHDVGDTVLKATAQQLKKNTRGHDIVARWGGEEFVLIIPIDSAHSVEETLERARKSVEDHSVNVGEENLAVTISIGTQLCHYQDIQADWDGMFRSADKALYQAKLSGRNRCITFDCQSLMQTNTYWQLTDPSSC</sequence>
<dbReference type="PROSITE" id="PS50887">
    <property type="entry name" value="GGDEF"/>
    <property type="match status" value="1"/>
</dbReference>
<dbReference type="SUPFAM" id="SSF55073">
    <property type="entry name" value="Nucleotide cyclase"/>
    <property type="match status" value="1"/>
</dbReference>
<feature type="domain" description="GGDEF" evidence="5">
    <location>
        <begin position="497"/>
        <end position="632"/>
    </location>
</feature>
<gene>
    <name evidence="6" type="ORF">JYA62_20920</name>
</gene>
<comment type="caution">
    <text evidence="6">The sequence shown here is derived from an EMBL/GenBank/DDBJ whole genome shotgun (WGS) entry which is preliminary data.</text>
</comment>
<evidence type="ECO:0000259" key="5">
    <source>
        <dbReference type="PROSITE" id="PS50887"/>
    </source>
</evidence>
<dbReference type="PANTHER" id="PTHR45138:SF9">
    <property type="entry name" value="DIGUANYLATE CYCLASE DGCM-RELATED"/>
    <property type="match status" value="1"/>
</dbReference>
<dbReference type="InterPro" id="IPR019734">
    <property type="entry name" value="TPR_rpt"/>
</dbReference>
<feature type="coiled-coil region" evidence="3">
    <location>
        <begin position="404"/>
        <end position="438"/>
    </location>
</feature>
<name>A0ABS3A8U6_9VIBR</name>
<dbReference type="SMART" id="SM00267">
    <property type="entry name" value="GGDEF"/>
    <property type="match status" value="1"/>
</dbReference>
<dbReference type="InterPro" id="IPR029787">
    <property type="entry name" value="Nucleotide_cyclase"/>
</dbReference>
<dbReference type="EMBL" id="JAFHLB010000037">
    <property type="protein sequence ID" value="MBN3580122.1"/>
    <property type="molecule type" value="Genomic_DNA"/>
</dbReference>
<keyword evidence="7" id="KW-1185">Reference proteome</keyword>
<evidence type="ECO:0000256" key="4">
    <source>
        <dbReference type="SAM" id="SignalP"/>
    </source>
</evidence>
<dbReference type="InterPro" id="IPR011990">
    <property type="entry name" value="TPR-like_helical_dom_sf"/>
</dbReference>
<keyword evidence="3" id="KW-0175">Coiled coil</keyword>
<evidence type="ECO:0000256" key="3">
    <source>
        <dbReference type="SAM" id="Coils"/>
    </source>
</evidence>
<dbReference type="InterPro" id="IPR043128">
    <property type="entry name" value="Rev_trsase/Diguanyl_cyclase"/>
</dbReference>
<keyword evidence="4" id="KW-0732">Signal</keyword>
<feature type="chain" id="PRO_5047211553" description="diguanylate cyclase" evidence="4">
    <location>
        <begin position="23"/>
        <end position="650"/>
    </location>
</feature>
<dbReference type="InterPro" id="IPR000160">
    <property type="entry name" value="GGDEF_dom"/>
</dbReference>
<dbReference type="CDD" id="cd01949">
    <property type="entry name" value="GGDEF"/>
    <property type="match status" value="1"/>
</dbReference>
<dbReference type="Gene3D" id="1.25.40.10">
    <property type="entry name" value="Tetratricopeptide repeat domain"/>
    <property type="match status" value="2"/>
</dbReference>
<dbReference type="Gene3D" id="3.30.70.270">
    <property type="match status" value="1"/>
</dbReference>
<organism evidence="6 7">
    <name type="scientific">Vibrio neptunius</name>
    <dbReference type="NCBI Taxonomy" id="170651"/>
    <lineage>
        <taxon>Bacteria</taxon>
        <taxon>Pseudomonadati</taxon>
        <taxon>Pseudomonadota</taxon>
        <taxon>Gammaproteobacteria</taxon>
        <taxon>Vibrionales</taxon>
        <taxon>Vibrionaceae</taxon>
        <taxon>Vibrio</taxon>
    </lineage>
</organism>
<dbReference type="Pfam" id="PF00990">
    <property type="entry name" value="GGDEF"/>
    <property type="match status" value="1"/>
</dbReference>
<dbReference type="InterPro" id="IPR050469">
    <property type="entry name" value="Diguanylate_Cyclase"/>
</dbReference>
<reference evidence="6 7" key="1">
    <citation type="submission" date="2021-02" db="EMBL/GenBank/DDBJ databases">
        <title>Draft Genome Sequences of 5 Vibrio neptunius Strains Isolated From of Bivalve Hatcheries.</title>
        <authorList>
            <person name="Galvis F."/>
            <person name="Barja J.L."/>
            <person name="Lemos M.L."/>
            <person name="Balado M."/>
        </authorList>
    </citation>
    <scope>NUCLEOTIDE SEQUENCE [LARGE SCALE GENOMIC DNA]</scope>
    <source>
        <strain evidence="6 7">PP-145.98</strain>
    </source>
</reference>